<organism evidence="8 9">
    <name type="scientific">Beauveria bassiana (strain ARSEF 2860)</name>
    <name type="common">White muscardine disease fungus</name>
    <name type="synonym">Tritirachium shiotae</name>
    <dbReference type="NCBI Taxonomy" id="655819"/>
    <lineage>
        <taxon>Eukaryota</taxon>
        <taxon>Fungi</taxon>
        <taxon>Dikarya</taxon>
        <taxon>Ascomycota</taxon>
        <taxon>Pezizomycotina</taxon>
        <taxon>Sordariomycetes</taxon>
        <taxon>Hypocreomycetidae</taxon>
        <taxon>Hypocreales</taxon>
        <taxon>Cordycipitaceae</taxon>
        <taxon>Beauveria</taxon>
    </lineage>
</organism>
<feature type="transmembrane region" description="Helical" evidence="6">
    <location>
        <begin position="134"/>
        <end position="151"/>
    </location>
</feature>
<dbReference type="HOGENOM" id="CLU_008455_8_0_1"/>
<dbReference type="Gene3D" id="1.20.1250.20">
    <property type="entry name" value="MFS general substrate transporter like domains"/>
    <property type="match status" value="1"/>
</dbReference>
<evidence type="ECO:0000259" key="7">
    <source>
        <dbReference type="PROSITE" id="PS50850"/>
    </source>
</evidence>
<evidence type="ECO:0000313" key="9">
    <source>
        <dbReference type="Proteomes" id="UP000002762"/>
    </source>
</evidence>
<dbReference type="Proteomes" id="UP000002762">
    <property type="component" value="Unassembled WGS sequence"/>
</dbReference>
<evidence type="ECO:0000313" key="8">
    <source>
        <dbReference type="EMBL" id="EJP68770.1"/>
    </source>
</evidence>
<feature type="transmembrane region" description="Helical" evidence="6">
    <location>
        <begin position="67"/>
        <end position="90"/>
    </location>
</feature>
<dbReference type="STRING" id="655819.J4WFS2"/>
<dbReference type="InterPro" id="IPR020846">
    <property type="entry name" value="MFS_dom"/>
</dbReference>
<comment type="subcellular location">
    <subcellularLocation>
        <location evidence="1">Membrane</location>
        <topology evidence="1">Multi-pass membrane protein</topology>
    </subcellularLocation>
</comment>
<evidence type="ECO:0000256" key="1">
    <source>
        <dbReference type="ARBA" id="ARBA00004141"/>
    </source>
</evidence>
<dbReference type="InterPro" id="IPR011701">
    <property type="entry name" value="MFS"/>
</dbReference>
<feature type="transmembrane region" description="Helical" evidence="6">
    <location>
        <begin position="222"/>
        <end position="242"/>
    </location>
</feature>
<feature type="transmembrane region" description="Helical" evidence="6">
    <location>
        <begin position="192"/>
        <end position="210"/>
    </location>
</feature>
<keyword evidence="3 6" id="KW-1133">Transmembrane helix</keyword>
<reference evidence="8 9" key="1">
    <citation type="journal article" date="2012" name="Sci. Rep.">
        <title>Genomic perspectives on the evolution of fungal entomopathogenicity in Beauveria bassiana.</title>
        <authorList>
            <person name="Xiao G."/>
            <person name="Ying S.H."/>
            <person name="Zheng P."/>
            <person name="Wang Z.L."/>
            <person name="Zhang S."/>
            <person name="Xie X.Q."/>
            <person name="Shang Y."/>
            <person name="St Leger R.J."/>
            <person name="Zhao G.P."/>
            <person name="Wang C."/>
            <person name="Feng M.G."/>
        </authorList>
    </citation>
    <scope>NUCLEOTIDE SEQUENCE [LARGE SCALE GENOMIC DNA]</scope>
    <source>
        <strain evidence="8 9">ARSEF 2860</strain>
    </source>
</reference>
<feature type="transmembrane region" description="Helical" evidence="6">
    <location>
        <begin position="281"/>
        <end position="307"/>
    </location>
</feature>
<keyword evidence="9" id="KW-1185">Reference proteome</keyword>
<protein>
    <submittedName>
        <fullName evidence="8">MFS transporter</fullName>
    </submittedName>
</protein>
<evidence type="ECO:0000256" key="6">
    <source>
        <dbReference type="SAM" id="Phobius"/>
    </source>
</evidence>
<feature type="transmembrane region" description="Helical" evidence="6">
    <location>
        <begin position="396"/>
        <end position="416"/>
    </location>
</feature>
<keyword evidence="4 6" id="KW-0472">Membrane</keyword>
<feature type="domain" description="Major facilitator superfamily (MFS) profile" evidence="7">
    <location>
        <begin position="68"/>
        <end position="482"/>
    </location>
</feature>
<dbReference type="GeneID" id="19884817"/>
<dbReference type="GO" id="GO:0022857">
    <property type="term" value="F:transmembrane transporter activity"/>
    <property type="evidence" value="ECO:0007669"/>
    <property type="project" value="InterPro"/>
</dbReference>
<evidence type="ECO:0000256" key="4">
    <source>
        <dbReference type="ARBA" id="ARBA00023136"/>
    </source>
</evidence>
<dbReference type="EMBL" id="JH725153">
    <property type="protein sequence ID" value="EJP68770.1"/>
    <property type="molecule type" value="Genomic_DNA"/>
</dbReference>
<feature type="transmembrane region" description="Helical" evidence="6">
    <location>
        <begin position="363"/>
        <end position="384"/>
    </location>
</feature>
<accession>J4WFS2</accession>
<feature type="region of interest" description="Disordered" evidence="5">
    <location>
        <begin position="14"/>
        <end position="47"/>
    </location>
</feature>
<dbReference type="PANTHER" id="PTHR23502">
    <property type="entry name" value="MAJOR FACILITATOR SUPERFAMILY"/>
    <property type="match status" value="1"/>
</dbReference>
<feature type="compositionally biased region" description="Basic and acidic residues" evidence="5">
    <location>
        <begin position="22"/>
        <end position="42"/>
    </location>
</feature>
<dbReference type="GO" id="GO:0005886">
    <property type="term" value="C:plasma membrane"/>
    <property type="evidence" value="ECO:0007669"/>
    <property type="project" value="TreeGrafter"/>
</dbReference>
<evidence type="ECO:0000256" key="5">
    <source>
        <dbReference type="SAM" id="MobiDB-lite"/>
    </source>
</evidence>
<dbReference type="AlphaFoldDB" id="J4WFS2"/>
<dbReference type="InterPro" id="IPR036259">
    <property type="entry name" value="MFS_trans_sf"/>
</dbReference>
<feature type="transmembrane region" description="Helical" evidence="6">
    <location>
        <begin position="428"/>
        <end position="451"/>
    </location>
</feature>
<evidence type="ECO:0000256" key="3">
    <source>
        <dbReference type="ARBA" id="ARBA00022989"/>
    </source>
</evidence>
<dbReference type="SUPFAM" id="SSF103473">
    <property type="entry name" value="MFS general substrate transporter"/>
    <property type="match status" value="1"/>
</dbReference>
<dbReference type="RefSeq" id="XP_008595124.1">
    <property type="nucleotide sequence ID" value="XM_008596902.1"/>
</dbReference>
<gene>
    <name evidence="8" type="ORF">BBA_01805</name>
</gene>
<dbReference type="PANTHER" id="PTHR23502:SF64">
    <property type="entry name" value="TRANSPORTER, PUTATIVE (AFU_ORTHOLOGUE AFUA_3G11760)-RELATED"/>
    <property type="match status" value="1"/>
</dbReference>
<name>J4WFS2_BEAB2</name>
<dbReference type="PROSITE" id="PS50850">
    <property type="entry name" value="MFS"/>
    <property type="match status" value="1"/>
</dbReference>
<feature type="transmembrane region" description="Helical" evidence="6">
    <location>
        <begin position="102"/>
        <end position="122"/>
    </location>
</feature>
<sequence length="585" mass="63601">MGVLQPIPSVVTADNAAMSGPHRTESRLGAKDRTHHDGHDSSDADDDKFYEDGEEIYSKFSSGRKRIIVAVLGFGAFVALVSSTSVLPAVPEITESFHATDTIVEISNAIYIALTGVGCVVWGPMSQLYGRRIIIQYACAFFCCMSLGTALSPNLSAFFIFRALSAIGGSALTILGNVIISDIYKPTERATAISWYLSCTIIGPSFGPFMSGLVVQFASWRIIYWVQLGCAIATMAAGFFLIPETTHHKLITDMAHLPRRQKMAAIAREINPLRSVSLLRYLNVVAVSFASAVTLFALYCMLVPIRFVLNPRFGLESPLLSGVFYLVPGAGCLCSTIIAGRYGDWTAKRWIRKRGRRIPEDRLRACIPALAILQGGGVLIYGWTVDKAVGGMPVPLIFLFVQATGQIIASTMLNTYCLENTPSLSADIIAICWLVRYIGACIATAVALPMIRGIGVGWTLTINTALLVISSGVLMATVKWGESWRSGIVPEEKPAITTPLPIERLLQVYTGTFIVLNAALGSNRKVLQDGGNVVPGGGCREMRHAACDNVILQQAPPRIADRHWERMPVKRHLGDKTDRRFLTSS</sequence>
<feature type="transmembrane region" description="Helical" evidence="6">
    <location>
        <begin position="319"/>
        <end position="342"/>
    </location>
</feature>
<feature type="transmembrane region" description="Helical" evidence="6">
    <location>
        <begin position="157"/>
        <end position="180"/>
    </location>
</feature>
<evidence type="ECO:0000256" key="2">
    <source>
        <dbReference type="ARBA" id="ARBA00022692"/>
    </source>
</evidence>
<feature type="transmembrane region" description="Helical" evidence="6">
    <location>
        <begin position="457"/>
        <end position="478"/>
    </location>
</feature>
<dbReference type="Pfam" id="PF07690">
    <property type="entry name" value="MFS_1"/>
    <property type="match status" value="1"/>
</dbReference>
<keyword evidence="2 6" id="KW-0812">Transmembrane</keyword>
<dbReference type="OrthoDB" id="3066029at2759"/>
<dbReference type="InParanoid" id="J4WFS2"/>
<proteinExistence type="predicted"/>